<dbReference type="PANTHER" id="PTHR30188">
    <property type="entry name" value="ABC TRANSPORTER PERMEASE PROTEIN-RELATED"/>
    <property type="match status" value="1"/>
</dbReference>
<sequence>MLKNFFESVGRYCLFLKMVFRKPEKWRIFWRQFVLEADKLILSSILIVAVISIFIGGVLVIQTASNMQNPVLDRMYVGYMVRESLVLEFCSTMVALLLAGKMGSNIASEIGSMRISEQIDAMDMMGVNSAGFLVLPKILSTVLLSPFLMLLSMALGILGGYLVVVMTEIIPTAKYISGLRYSFNGFYIFYSCFKMSLFCFFISSVSAFNGYYAKGGSLGVGYSSTKSIVVASILILMFDLIVTQLMLY</sequence>
<proteinExistence type="predicted"/>
<organism evidence="2 3">
    <name type="scientific">Candidatus Cryptobacteroides intestinavium</name>
    <dbReference type="NCBI Taxonomy" id="2840766"/>
    <lineage>
        <taxon>Bacteria</taxon>
        <taxon>Pseudomonadati</taxon>
        <taxon>Bacteroidota</taxon>
        <taxon>Bacteroidia</taxon>
        <taxon>Bacteroidales</taxon>
        <taxon>Candidatus Cryptobacteroides</taxon>
    </lineage>
</organism>
<dbReference type="AlphaFoldDB" id="A0A9D9HHA7"/>
<comment type="caution">
    <text evidence="2">The sequence shown here is derived from an EMBL/GenBank/DDBJ whole genome shotgun (WGS) entry which is preliminary data.</text>
</comment>
<feature type="transmembrane region" description="Helical" evidence="1">
    <location>
        <begin position="187"/>
        <end position="208"/>
    </location>
</feature>
<dbReference type="Proteomes" id="UP000823661">
    <property type="component" value="Unassembled WGS sequence"/>
</dbReference>
<accession>A0A9D9HHA7</accession>
<dbReference type="GO" id="GO:0005548">
    <property type="term" value="F:phospholipid transporter activity"/>
    <property type="evidence" value="ECO:0007669"/>
    <property type="project" value="TreeGrafter"/>
</dbReference>
<reference evidence="2" key="2">
    <citation type="journal article" date="2021" name="PeerJ">
        <title>Extensive microbial diversity within the chicken gut microbiome revealed by metagenomics and culture.</title>
        <authorList>
            <person name="Gilroy R."/>
            <person name="Ravi A."/>
            <person name="Getino M."/>
            <person name="Pursley I."/>
            <person name="Horton D.L."/>
            <person name="Alikhan N.F."/>
            <person name="Baker D."/>
            <person name="Gharbi K."/>
            <person name="Hall N."/>
            <person name="Watson M."/>
            <person name="Adriaenssens E.M."/>
            <person name="Foster-Nyarko E."/>
            <person name="Jarju S."/>
            <person name="Secka A."/>
            <person name="Antonio M."/>
            <person name="Oren A."/>
            <person name="Chaudhuri R.R."/>
            <person name="La Ragione R."/>
            <person name="Hildebrand F."/>
            <person name="Pallen M.J."/>
        </authorList>
    </citation>
    <scope>NUCLEOTIDE SEQUENCE</scope>
    <source>
        <strain evidence="2">B1-20833</strain>
    </source>
</reference>
<dbReference type="EMBL" id="JADIMI010000014">
    <property type="protein sequence ID" value="MBO8451531.1"/>
    <property type="molecule type" value="Genomic_DNA"/>
</dbReference>
<evidence type="ECO:0000313" key="3">
    <source>
        <dbReference type="Proteomes" id="UP000823661"/>
    </source>
</evidence>
<evidence type="ECO:0000313" key="2">
    <source>
        <dbReference type="EMBL" id="MBO8451531.1"/>
    </source>
</evidence>
<dbReference type="InterPro" id="IPR030802">
    <property type="entry name" value="Permease_MalE"/>
</dbReference>
<dbReference type="GO" id="GO:0043190">
    <property type="term" value="C:ATP-binding cassette (ABC) transporter complex"/>
    <property type="evidence" value="ECO:0007669"/>
    <property type="project" value="InterPro"/>
</dbReference>
<keyword evidence="1" id="KW-1133">Transmembrane helix</keyword>
<dbReference type="Pfam" id="PF02405">
    <property type="entry name" value="MlaE"/>
    <property type="match status" value="1"/>
</dbReference>
<reference evidence="2" key="1">
    <citation type="submission" date="2020-10" db="EMBL/GenBank/DDBJ databases">
        <authorList>
            <person name="Gilroy R."/>
        </authorList>
    </citation>
    <scope>NUCLEOTIDE SEQUENCE</scope>
    <source>
        <strain evidence="2">B1-20833</strain>
    </source>
</reference>
<keyword evidence="1" id="KW-0812">Transmembrane</keyword>
<dbReference type="PANTHER" id="PTHR30188:SF4">
    <property type="entry name" value="PROTEIN TRIGALACTOSYLDIACYLGLYCEROL 1, CHLOROPLASTIC"/>
    <property type="match status" value="1"/>
</dbReference>
<name>A0A9D9HHA7_9BACT</name>
<feature type="transmembrane region" description="Helical" evidence="1">
    <location>
        <begin position="40"/>
        <end position="61"/>
    </location>
</feature>
<feature type="transmembrane region" description="Helical" evidence="1">
    <location>
        <begin position="228"/>
        <end position="247"/>
    </location>
</feature>
<evidence type="ECO:0000256" key="1">
    <source>
        <dbReference type="SAM" id="Phobius"/>
    </source>
</evidence>
<gene>
    <name evidence="2" type="ORF">IAC06_01435</name>
</gene>
<keyword evidence="1" id="KW-0472">Membrane</keyword>
<protein>
    <submittedName>
        <fullName evidence="2">ABC transporter permease</fullName>
    </submittedName>
</protein>
<feature type="transmembrane region" description="Helical" evidence="1">
    <location>
        <begin position="145"/>
        <end position="166"/>
    </location>
</feature>